<dbReference type="InterPro" id="IPR041614">
    <property type="entry name" value="DprA_WH"/>
</dbReference>
<dbReference type="PANTHER" id="PTHR43022:SF1">
    <property type="entry name" value="PROTEIN SMF"/>
    <property type="match status" value="1"/>
</dbReference>
<dbReference type="NCBIfam" id="TIGR00732">
    <property type="entry name" value="dprA"/>
    <property type="match status" value="1"/>
</dbReference>
<dbReference type="STRING" id="36842.SAMN02194393_05150"/>
<reference evidence="5" key="1">
    <citation type="submission" date="2017-02" db="EMBL/GenBank/DDBJ databases">
        <authorList>
            <person name="Varghese N."/>
            <person name="Submissions S."/>
        </authorList>
    </citation>
    <scope>NUCLEOTIDE SEQUENCE [LARGE SCALE GENOMIC DNA]</scope>
    <source>
        <strain evidence="5">M1</strain>
    </source>
</reference>
<protein>
    <submittedName>
        <fullName evidence="4">DNA processing protein</fullName>
    </submittedName>
</protein>
<keyword evidence="5" id="KW-1185">Reference proteome</keyword>
<proteinExistence type="inferred from homology"/>
<name>A0A1T5MQS3_9FIRM</name>
<evidence type="ECO:0000313" key="4">
    <source>
        <dbReference type="EMBL" id="SKC90384.1"/>
    </source>
</evidence>
<dbReference type="Pfam" id="PF17782">
    <property type="entry name" value="WHD_DprA"/>
    <property type="match status" value="1"/>
</dbReference>
<dbReference type="Gene3D" id="1.10.10.10">
    <property type="entry name" value="Winged helix-like DNA-binding domain superfamily/Winged helix DNA-binding domain"/>
    <property type="match status" value="1"/>
</dbReference>
<gene>
    <name evidence="4" type="ORF">SAMN02194393_05150</name>
</gene>
<feature type="domain" description="DprA winged helix" evidence="3">
    <location>
        <begin position="301"/>
        <end position="354"/>
    </location>
</feature>
<dbReference type="SUPFAM" id="SSF102405">
    <property type="entry name" value="MCP/YpsA-like"/>
    <property type="match status" value="1"/>
</dbReference>
<sequence>MNEKDYLIWLNSIHGIGYLTIEKFKEYFKTLENLWNAPVSEIYKIPNLRRNVADSIIKTRKEEYIRNYKEKLLSMKVQCLIKNEELYPVVLKYIKAHPQILYMKGNIKKEDEKAIAIIGSRKCTSYGRNIAYKFARELASYGITIISGMAYGIDSAAHKGALDGGGRTIAVLGSGIDICYPKSNANLMKRIIESGAVISEYPLGTQPRPGNFPRRNRIISGLSMGVLVVEAGLKSGTLITIDYALEQGKDVFAIPGNINCSVSKGTNKLLKEGAKLVTCIEDIIEEYNIERETCNIENKYSDLSQSEKSVLKVIEKKQPIHIDLISSILHLDAGAVNGIITVLEIKDYVEMLPGRIIILK</sequence>
<dbReference type="Proteomes" id="UP000190285">
    <property type="component" value="Unassembled WGS sequence"/>
</dbReference>
<dbReference type="SUPFAM" id="SSF47781">
    <property type="entry name" value="RuvA domain 2-like"/>
    <property type="match status" value="1"/>
</dbReference>
<dbReference type="Pfam" id="PF02481">
    <property type="entry name" value="DNA_processg_A"/>
    <property type="match status" value="1"/>
</dbReference>
<dbReference type="InterPro" id="IPR057666">
    <property type="entry name" value="DrpA_SLOG"/>
</dbReference>
<dbReference type="Gene3D" id="3.40.50.450">
    <property type="match status" value="1"/>
</dbReference>
<evidence type="ECO:0000259" key="3">
    <source>
        <dbReference type="Pfam" id="PF17782"/>
    </source>
</evidence>
<dbReference type="InterPro" id="IPR003488">
    <property type="entry name" value="DprA"/>
</dbReference>
<dbReference type="GO" id="GO:0009294">
    <property type="term" value="P:DNA-mediated transformation"/>
    <property type="evidence" value="ECO:0007669"/>
    <property type="project" value="InterPro"/>
</dbReference>
<dbReference type="RefSeq" id="WP_170917601.1">
    <property type="nucleotide sequence ID" value="NZ_FUZT01000022.1"/>
</dbReference>
<evidence type="ECO:0000259" key="2">
    <source>
        <dbReference type="Pfam" id="PF02481"/>
    </source>
</evidence>
<dbReference type="AlphaFoldDB" id="A0A1T5MQS3"/>
<dbReference type="EMBL" id="FUZT01000022">
    <property type="protein sequence ID" value="SKC90384.1"/>
    <property type="molecule type" value="Genomic_DNA"/>
</dbReference>
<dbReference type="InterPro" id="IPR036388">
    <property type="entry name" value="WH-like_DNA-bd_sf"/>
</dbReference>
<dbReference type="InterPro" id="IPR010994">
    <property type="entry name" value="RuvA_2-like"/>
</dbReference>
<organism evidence="4 5">
    <name type="scientific">Maledivibacter halophilus</name>
    <dbReference type="NCBI Taxonomy" id="36842"/>
    <lineage>
        <taxon>Bacteria</taxon>
        <taxon>Bacillati</taxon>
        <taxon>Bacillota</taxon>
        <taxon>Clostridia</taxon>
        <taxon>Peptostreptococcales</taxon>
        <taxon>Caminicellaceae</taxon>
        <taxon>Maledivibacter</taxon>
    </lineage>
</organism>
<feature type="domain" description="Smf/DprA SLOG" evidence="2">
    <location>
        <begin position="79"/>
        <end position="287"/>
    </location>
</feature>
<evidence type="ECO:0000313" key="5">
    <source>
        <dbReference type="Proteomes" id="UP000190285"/>
    </source>
</evidence>
<dbReference type="PANTHER" id="PTHR43022">
    <property type="entry name" value="PROTEIN SMF"/>
    <property type="match status" value="1"/>
</dbReference>
<accession>A0A1T5MQS3</accession>
<comment type="similarity">
    <text evidence="1">Belongs to the DprA/Smf family.</text>
</comment>
<evidence type="ECO:0000256" key="1">
    <source>
        <dbReference type="ARBA" id="ARBA00006525"/>
    </source>
</evidence>